<reference evidence="1" key="1">
    <citation type="journal article" date="2021" name="New Phytol.">
        <title>Evolutionary innovations through gain and loss of genes in the ectomycorrhizal Boletales.</title>
        <authorList>
            <person name="Wu G."/>
            <person name="Miyauchi S."/>
            <person name="Morin E."/>
            <person name="Kuo A."/>
            <person name="Drula E."/>
            <person name="Varga T."/>
            <person name="Kohler A."/>
            <person name="Feng B."/>
            <person name="Cao Y."/>
            <person name="Lipzen A."/>
            <person name="Daum C."/>
            <person name="Hundley H."/>
            <person name="Pangilinan J."/>
            <person name="Johnson J."/>
            <person name="Barry K."/>
            <person name="LaButti K."/>
            <person name="Ng V."/>
            <person name="Ahrendt S."/>
            <person name="Min B."/>
            <person name="Choi I.G."/>
            <person name="Park H."/>
            <person name="Plett J.M."/>
            <person name="Magnuson J."/>
            <person name="Spatafora J.W."/>
            <person name="Nagy L.G."/>
            <person name="Henrissat B."/>
            <person name="Grigoriev I.V."/>
            <person name="Yang Z.L."/>
            <person name="Xu J."/>
            <person name="Martin F.M."/>
        </authorList>
    </citation>
    <scope>NUCLEOTIDE SEQUENCE</scope>
    <source>
        <strain evidence="1">KUC20120723A-06</strain>
    </source>
</reference>
<dbReference type="EMBL" id="MU266580">
    <property type="protein sequence ID" value="KAH7920440.1"/>
    <property type="molecule type" value="Genomic_DNA"/>
</dbReference>
<comment type="caution">
    <text evidence="1">The sequence shown here is derived from an EMBL/GenBank/DDBJ whole genome shotgun (WGS) entry which is preliminary data.</text>
</comment>
<evidence type="ECO:0000313" key="1">
    <source>
        <dbReference type="EMBL" id="KAH7920440.1"/>
    </source>
</evidence>
<dbReference type="Proteomes" id="UP000790709">
    <property type="component" value="Unassembled WGS sequence"/>
</dbReference>
<organism evidence="1 2">
    <name type="scientific">Leucogyrophana mollusca</name>
    <dbReference type="NCBI Taxonomy" id="85980"/>
    <lineage>
        <taxon>Eukaryota</taxon>
        <taxon>Fungi</taxon>
        <taxon>Dikarya</taxon>
        <taxon>Basidiomycota</taxon>
        <taxon>Agaricomycotina</taxon>
        <taxon>Agaricomycetes</taxon>
        <taxon>Agaricomycetidae</taxon>
        <taxon>Boletales</taxon>
        <taxon>Boletales incertae sedis</taxon>
        <taxon>Leucogyrophana</taxon>
    </lineage>
</organism>
<name>A0ACB8B420_9AGAM</name>
<sequence>MSYCPAESLGLDHTLLSPFALACFTGAVDNVKEDVSDGTAPDLTGTETPFKCGYATFVVLGAQRVQVRPGSKLDHLATLRYLLRCGAPPDIPNIIGMSALQHACTAPFTKPVLARALLQAGANVNHQNRYGDTPIFSSFMGKDVAMIELLMEYGASLDICEGNGVSPRKAFVSFGPQVTAAVQRWERRRNGEEALLDDKKCGNCGKKGDKQCSRCQTVRYCSSRCQTSHWPVHKPRCRSFSKSATISVKPGYDELGVVTSRSDLVRQHFDIPTVRSNRESNATPKNPTLGSMVIKIQVPVTVGGIPARNTGQSLLVYNRKRDFTCSISKAENPVHYDEIVNTVLSKGVNGVKAYFVAELKSRDELVVKISEVLAEQSF</sequence>
<keyword evidence="2" id="KW-1185">Reference proteome</keyword>
<gene>
    <name evidence="1" type="ORF">BV22DRAFT_1107667</name>
</gene>
<proteinExistence type="predicted"/>
<protein>
    <submittedName>
        <fullName evidence="1">Ankyrin</fullName>
    </submittedName>
</protein>
<evidence type="ECO:0000313" key="2">
    <source>
        <dbReference type="Proteomes" id="UP000790709"/>
    </source>
</evidence>
<accession>A0ACB8B420</accession>